<gene>
    <name evidence="3" type="ORF">ALC62_15042</name>
</gene>
<dbReference type="GO" id="GO:0003676">
    <property type="term" value="F:nucleic acid binding"/>
    <property type="evidence" value="ECO:0007669"/>
    <property type="project" value="InterPro"/>
</dbReference>
<keyword evidence="1" id="KW-0479">Metal-binding</keyword>
<dbReference type="InterPro" id="IPR036875">
    <property type="entry name" value="Znf_CCHC_sf"/>
</dbReference>
<dbReference type="STRING" id="456900.A0A151I8A8"/>
<dbReference type="AlphaFoldDB" id="A0A151I8A8"/>
<dbReference type="SUPFAM" id="SSF57756">
    <property type="entry name" value="Retrovirus zinc finger-like domains"/>
    <property type="match status" value="1"/>
</dbReference>
<evidence type="ECO:0000313" key="4">
    <source>
        <dbReference type="Proteomes" id="UP000078542"/>
    </source>
</evidence>
<name>A0A151I8A8_9HYME</name>
<dbReference type="PROSITE" id="PS50158">
    <property type="entry name" value="ZF_CCHC"/>
    <property type="match status" value="1"/>
</dbReference>
<keyword evidence="1" id="KW-0862">Zinc</keyword>
<feature type="non-terminal residue" evidence="3">
    <location>
        <position position="1"/>
    </location>
</feature>
<protein>
    <submittedName>
        <fullName evidence="3">Copia protein</fullName>
    </submittedName>
</protein>
<dbReference type="InterPro" id="IPR025724">
    <property type="entry name" value="GAG-pre-integrase_dom"/>
</dbReference>
<dbReference type="Gene3D" id="4.10.60.10">
    <property type="entry name" value="Zinc finger, CCHC-type"/>
    <property type="match status" value="1"/>
</dbReference>
<evidence type="ECO:0000259" key="2">
    <source>
        <dbReference type="PROSITE" id="PS50158"/>
    </source>
</evidence>
<keyword evidence="4" id="KW-1185">Reference proteome</keyword>
<dbReference type="Pfam" id="PF14223">
    <property type="entry name" value="Retrotran_gag_2"/>
    <property type="match status" value="1"/>
</dbReference>
<dbReference type="EMBL" id="KQ978388">
    <property type="protein sequence ID" value="KYM94340.1"/>
    <property type="molecule type" value="Genomic_DNA"/>
</dbReference>
<dbReference type="Pfam" id="PF22936">
    <property type="entry name" value="Pol_BBD"/>
    <property type="match status" value="1"/>
</dbReference>
<dbReference type="InterPro" id="IPR054722">
    <property type="entry name" value="PolX-like_BBD"/>
</dbReference>
<dbReference type="Proteomes" id="UP000078542">
    <property type="component" value="Unassembled WGS sequence"/>
</dbReference>
<organism evidence="3 4">
    <name type="scientific">Cyphomyrmex costatus</name>
    <dbReference type="NCBI Taxonomy" id="456900"/>
    <lineage>
        <taxon>Eukaryota</taxon>
        <taxon>Metazoa</taxon>
        <taxon>Ecdysozoa</taxon>
        <taxon>Arthropoda</taxon>
        <taxon>Hexapoda</taxon>
        <taxon>Insecta</taxon>
        <taxon>Pterygota</taxon>
        <taxon>Neoptera</taxon>
        <taxon>Endopterygota</taxon>
        <taxon>Hymenoptera</taxon>
        <taxon>Apocrita</taxon>
        <taxon>Aculeata</taxon>
        <taxon>Formicoidea</taxon>
        <taxon>Formicidae</taxon>
        <taxon>Myrmicinae</taxon>
        <taxon>Cyphomyrmex</taxon>
    </lineage>
</organism>
<evidence type="ECO:0000256" key="1">
    <source>
        <dbReference type="PROSITE-ProRule" id="PRU00047"/>
    </source>
</evidence>
<reference evidence="3 4" key="1">
    <citation type="submission" date="2016-03" db="EMBL/GenBank/DDBJ databases">
        <title>Cyphomyrmex costatus WGS genome.</title>
        <authorList>
            <person name="Nygaard S."/>
            <person name="Hu H."/>
            <person name="Boomsma J."/>
            <person name="Zhang G."/>
        </authorList>
    </citation>
    <scope>NUCLEOTIDE SEQUENCE [LARGE SCALE GENOMIC DNA]</scope>
    <source>
        <strain evidence="3">MS0001</strain>
        <tissue evidence="3">Whole body</tissue>
    </source>
</reference>
<dbReference type="Pfam" id="PF13976">
    <property type="entry name" value="gag_pre-integrs"/>
    <property type="match status" value="1"/>
</dbReference>
<keyword evidence="1" id="KW-0863">Zinc-finger</keyword>
<dbReference type="InterPro" id="IPR001878">
    <property type="entry name" value="Znf_CCHC"/>
</dbReference>
<dbReference type="SMART" id="SM00343">
    <property type="entry name" value="ZnF_C2HC"/>
    <property type="match status" value="1"/>
</dbReference>
<dbReference type="Pfam" id="PF00098">
    <property type="entry name" value="zf-CCHC"/>
    <property type="match status" value="1"/>
</dbReference>
<accession>A0A151I8A8</accession>
<evidence type="ECO:0000313" key="3">
    <source>
        <dbReference type="EMBL" id="KYM94340.1"/>
    </source>
</evidence>
<dbReference type="GO" id="GO:0008270">
    <property type="term" value="F:zinc ion binding"/>
    <property type="evidence" value="ECO:0007669"/>
    <property type="project" value="UniProtKB-KW"/>
</dbReference>
<feature type="domain" description="CCHC-type" evidence="2">
    <location>
        <begin position="104"/>
        <end position="119"/>
    </location>
</feature>
<proteinExistence type="predicted"/>
<sequence>FLMQNFYSLSYDKNTDVATYISKLKNLSNRLNVLKVALDDSMIISKVLATLPEEFSHFASAWESSEIGNKTLKNLTARLIAEEMRIKARQPEEKAVAFKATGKKCYKCNKIGHFAKDCRVKNNAIGSTINMTNKRENMKNYKKMSTRIGVAKKNESMTAEGTGSVEFESCKLKEVVFIPELSKNLLSVNAITNSGGKVIFEKDEVLITNKNKTVLKGKKLRNGLFQVRMKHCEHDETHLTENGMDKLELWHWKMGHINYDSLKDLSKISQGLTLPSVELNRTKIVCKVCMEAKHSRTKFGEERTRAKRPLEIIHTDLCGPISPHTWDAKIRCDNGREYVNRNVNE</sequence>